<evidence type="ECO:0000256" key="6">
    <source>
        <dbReference type="ARBA" id="ARBA00023004"/>
    </source>
</evidence>
<comment type="cofactor">
    <cofactor evidence="1">
        <name>Fe(3+)</name>
        <dbReference type="ChEBI" id="CHEBI:29034"/>
    </cofactor>
</comment>
<dbReference type="InterPro" id="IPR007535">
    <property type="entry name" value="Catechol_dOase_N"/>
</dbReference>
<dbReference type="PANTHER" id="PTHR33711:SF7">
    <property type="entry name" value="INTRADIOL RING-CLEAVAGE DIOXYGENASES DOMAIN-CONTAINING PROTEIN-RELATED"/>
    <property type="match status" value="1"/>
</dbReference>
<evidence type="ECO:0000313" key="10">
    <source>
        <dbReference type="Proteomes" id="UP001597182"/>
    </source>
</evidence>
<organism evidence="9 10">
    <name type="scientific">Pseudonocardia benzenivorans</name>
    <dbReference type="NCBI Taxonomy" id="228005"/>
    <lineage>
        <taxon>Bacteria</taxon>
        <taxon>Bacillati</taxon>
        <taxon>Actinomycetota</taxon>
        <taxon>Actinomycetes</taxon>
        <taxon>Pseudonocardiales</taxon>
        <taxon>Pseudonocardiaceae</taxon>
        <taxon>Pseudonocardia</taxon>
    </lineage>
</organism>
<keyword evidence="6" id="KW-0408">Iron</keyword>
<feature type="compositionally biased region" description="Basic residues" evidence="7">
    <location>
        <begin position="282"/>
        <end position="294"/>
    </location>
</feature>
<protein>
    <submittedName>
        <fullName evidence="9">Dioxygenase</fullName>
    </submittedName>
</protein>
<comment type="similarity">
    <text evidence="2">Belongs to the intradiol ring-cleavage dioxygenase family.</text>
</comment>
<feature type="domain" description="Intradiol ring-cleavage dioxygenases" evidence="8">
    <location>
        <begin position="126"/>
        <end position="154"/>
    </location>
</feature>
<name>A0ABW3VU27_9PSEU</name>
<dbReference type="EMBL" id="JBHTMB010000302">
    <property type="protein sequence ID" value="MFD1237634.1"/>
    <property type="molecule type" value="Genomic_DNA"/>
</dbReference>
<evidence type="ECO:0000256" key="7">
    <source>
        <dbReference type="SAM" id="MobiDB-lite"/>
    </source>
</evidence>
<feature type="compositionally biased region" description="Low complexity" evidence="7">
    <location>
        <begin position="264"/>
        <end position="279"/>
    </location>
</feature>
<accession>A0ABW3VU27</accession>
<evidence type="ECO:0000256" key="1">
    <source>
        <dbReference type="ARBA" id="ARBA00001965"/>
    </source>
</evidence>
<dbReference type="InterPro" id="IPR050770">
    <property type="entry name" value="Intradiol_RC_Dioxygenase"/>
</dbReference>
<evidence type="ECO:0000256" key="4">
    <source>
        <dbReference type="ARBA" id="ARBA00022964"/>
    </source>
</evidence>
<dbReference type="InterPro" id="IPR000627">
    <property type="entry name" value="Intradiol_dOase_C"/>
</dbReference>
<dbReference type="PROSITE" id="PS00083">
    <property type="entry name" value="INTRADIOL_DIOXYGENAS"/>
    <property type="match status" value="1"/>
</dbReference>
<keyword evidence="3" id="KW-0479">Metal-binding</keyword>
<dbReference type="Gene3D" id="2.60.130.10">
    <property type="entry name" value="Aromatic compound dioxygenase"/>
    <property type="match status" value="1"/>
</dbReference>
<dbReference type="PANTHER" id="PTHR33711">
    <property type="entry name" value="DIOXYGENASE, PUTATIVE (AFU_ORTHOLOGUE AFUA_2G02910)-RELATED"/>
    <property type="match status" value="1"/>
</dbReference>
<dbReference type="Pfam" id="PF04444">
    <property type="entry name" value="Dioxygenase_N"/>
    <property type="match status" value="1"/>
</dbReference>
<dbReference type="RefSeq" id="WP_379653362.1">
    <property type="nucleotide sequence ID" value="NZ_JBHTMB010000302.1"/>
</dbReference>
<dbReference type="Pfam" id="PF00775">
    <property type="entry name" value="Dioxygenase_C"/>
    <property type="match status" value="1"/>
</dbReference>
<dbReference type="SUPFAM" id="SSF49482">
    <property type="entry name" value="Aromatic compound dioxygenase"/>
    <property type="match status" value="1"/>
</dbReference>
<feature type="region of interest" description="Disordered" evidence="7">
    <location>
        <begin position="263"/>
        <end position="300"/>
    </location>
</feature>
<gene>
    <name evidence="9" type="ORF">ACFQ34_30485</name>
</gene>
<evidence type="ECO:0000256" key="3">
    <source>
        <dbReference type="ARBA" id="ARBA00022723"/>
    </source>
</evidence>
<comment type="caution">
    <text evidence="9">The sequence shown here is derived from an EMBL/GenBank/DDBJ whole genome shotgun (WGS) entry which is preliminary data.</text>
</comment>
<sequence length="334" mass="36293">MDFTVDSATPAVQASFDATPAPRLRAILQSLTRHLHDFVREIEPTIPEWNNAIEFLTAVGKACTDTRQEFILLSDVLGVSMLVETINGQDAGTESTVLGPFHMTKSPARALGDSIDEVGGSRVCVVSGTVRSTSGRPLAGATVDVWQCDENGLYDVQVPDVQPAGNGRGLFTTDELGRYWFRTVAPSHYPIPTDGPVGALLNATGRHPYRPAHVHFIASAPAHEEVTTHAFVAGSPYIDSDAVFAVKKGLLVDFCEQPTPNWASVTASSPRSSTPPSTSNWRRLRHSCRPRPRRHDPGTQRLTDRVCLVIGVSGVVFSRSRLPPRTNHRARSLT</sequence>
<dbReference type="GO" id="GO:0051213">
    <property type="term" value="F:dioxygenase activity"/>
    <property type="evidence" value="ECO:0007669"/>
    <property type="project" value="UniProtKB-KW"/>
</dbReference>
<evidence type="ECO:0000259" key="8">
    <source>
        <dbReference type="PROSITE" id="PS00083"/>
    </source>
</evidence>
<dbReference type="Proteomes" id="UP001597182">
    <property type="component" value="Unassembled WGS sequence"/>
</dbReference>
<evidence type="ECO:0000256" key="2">
    <source>
        <dbReference type="ARBA" id="ARBA00007825"/>
    </source>
</evidence>
<keyword evidence="5" id="KW-0560">Oxidoreductase</keyword>
<dbReference type="InterPro" id="IPR015889">
    <property type="entry name" value="Intradiol_dOase_core"/>
</dbReference>
<evidence type="ECO:0000313" key="9">
    <source>
        <dbReference type="EMBL" id="MFD1237634.1"/>
    </source>
</evidence>
<reference evidence="10" key="1">
    <citation type="journal article" date="2019" name="Int. J. Syst. Evol. Microbiol.">
        <title>The Global Catalogue of Microorganisms (GCM) 10K type strain sequencing project: providing services to taxonomists for standard genome sequencing and annotation.</title>
        <authorList>
            <consortium name="The Broad Institute Genomics Platform"/>
            <consortium name="The Broad Institute Genome Sequencing Center for Infectious Disease"/>
            <person name="Wu L."/>
            <person name="Ma J."/>
        </authorList>
    </citation>
    <scope>NUCLEOTIDE SEQUENCE [LARGE SCALE GENOMIC DNA]</scope>
    <source>
        <strain evidence="10">CCUG 49018</strain>
    </source>
</reference>
<keyword evidence="4 9" id="KW-0223">Dioxygenase</keyword>
<evidence type="ECO:0000256" key="5">
    <source>
        <dbReference type="ARBA" id="ARBA00023002"/>
    </source>
</evidence>
<proteinExistence type="inferred from homology"/>
<keyword evidence="10" id="KW-1185">Reference proteome</keyword>